<protein>
    <submittedName>
        <fullName evidence="2">Uncharacterized protein</fullName>
    </submittedName>
</protein>
<evidence type="ECO:0000313" key="2">
    <source>
        <dbReference type="EMBL" id="RKR86081.1"/>
    </source>
</evidence>
<keyword evidence="1" id="KW-0472">Membrane</keyword>
<sequence length="96" mass="10220">MAVVLLDALIMLIDLVGAGTSDSLGLVVVSIGLHGWLVWALWKGWRRARWLTLGAGALLTITSLLGGGTPYLLRALVGVALVALIVPKASRSWFDR</sequence>
<keyword evidence="3" id="KW-1185">Reference proteome</keyword>
<proteinExistence type="predicted"/>
<evidence type="ECO:0000313" key="3">
    <source>
        <dbReference type="Proteomes" id="UP000277671"/>
    </source>
</evidence>
<dbReference type="Proteomes" id="UP000277671">
    <property type="component" value="Unassembled WGS sequence"/>
</dbReference>
<keyword evidence="1" id="KW-0812">Transmembrane</keyword>
<gene>
    <name evidence="2" type="ORF">BDK92_0302</name>
</gene>
<feature type="transmembrane region" description="Helical" evidence="1">
    <location>
        <begin position="24"/>
        <end position="42"/>
    </location>
</feature>
<feature type="transmembrane region" description="Helical" evidence="1">
    <location>
        <begin position="49"/>
        <end position="65"/>
    </location>
</feature>
<name>A0A495JBG6_9ACTN</name>
<accession>A0A495JBG6</accession>
<organism evidence="2 3">
    <name type="scientific">Micromonospora pisi</name>
    <dbReference type="NCBI Taxonomy" id="589240"/>
    <lineage>
        <taxon>Bacteria</taxon>
        <taxon>Bacillati</taxon>
        <taxon>Actinomycetota</taxon>
        <taxon>Actinomycetes</taxon>
        <taxon>Micromonosporales</taxon>
        <taxon>Micromonosporaceae</taxon>
        <taxon>Micromonospora</taxon>
    </lineage>
</organism>
<dbReference type="AlphaFoldDB" id="A0A495JBG6"/>
<evidence type="ECO:0000256" key="1">
    <source>
        <dbReference type="SAM" id="Phobius"/>
    </source>
</evidence>
<keyword evidence="1" id="KW-1133">Transmembrane helix</keyword>
<comment type="caution">
    <text evidence="2">The sequence shown here is derived from an EMBL/GenBank/DDBJ whole genome shotgun (WGS) entry which is preliminary data.</text>
</comment>
<reference evidence="2 3" key="1">
    <citation type="submission" date="2018-10" db="EMBL/GenBank/DDBJ databases">
        <title>Sequencing the genomes of 1000 actinobacteria strains.</title>
        <authorList>
            <person name="Klenk H.-P."/>
        </authorList>
    </citation>
    <scope>NUCLEOTIDE SEQUENCE [LARGE SCALE GENOMIC DNA]</scope>
    <source>
        <strain evidence="2 3">DSM 45175</strain>
    </source>
</reference>
<dbReference type="EMBL" id="RBKT01000001">
    <property type="protein sequence ID" value="RKR86081.1"/>
    <property type="molecule type" value="Genomic_DNA"/>
</dbReference>